<evidence type="ECO:0000256" key="6">
    <source>
        <dbReference type="ARBA" id="ARBA00023136"/>
    </source>
</evidence>
<sequence length="321" mass="33510">MLTIANTLLPVFALVALGMVIERMRIMPDGTAAILNQFVFNIGMPALIFIAIATKQPAELARIGYIGGTVAGMFASFVLVYGLFSGGFRRRHGESGMLSLLASFPNTAFLGLPVLVALFPGNEDAVLASSISTILGLPLLMLVIGQQEYRRSADGTEQQGLARKLARSLATNPILLSTVAGVAVCLGRVPLPASIEGMFRMLGGTASPCALFAIGMVLANQLVSRKGDGAGLLRQIPVNAVKLLGQPVVTFLCLKALGVDGAWLAMGVILSGMPTGTIAYVLAENYGTCTGETSRAILANTAASMLTIPLTIAALQHMHLL</sequence>
<evidence type="ECO:0000313" key="8">
    <source>
        <dbReference type="EMBL" id="ABM28690.1"/>
    </source>
</evidence>
<feature type="transmembrane region" description="Helical" evidence="7">
    <location>
        <begin position="125"/>
        <end position="144"/>
    </location>
</feature>
<dbReference type="GO" id="GO:0016020">
    <property type="term" value="C:membrane"/>
    <property type="evidence" value="ECO:0007669"/>
    <property type="project" value="UniProtKB-SubCell"/>
</dbReference>
<feature type="transmembrane region" description="Helical" evidence="7">
    <location>
        <begin position="65"/>
        <end position="84"/>
    </location>
</feature>
<feature type="transmembrane region" description="Helical" evidence="7">
    <location>
        <begin position="96"/>
        <end position="119"/>
    </location>
</feature>
<dbReference type="Pfam" id="PF03547">
    <property type="entry name" value="Mem_trans"/>
    <property type="match status" value="1"/>
</dbReference>
<dbReference type="EMBL" id="CP000527">
    <property type="protein sequence ID" value="ABM28690.1"/>
    <property type="molecule type" value="Genomic_DNA"/>
</dbReference>
<evidence type="ECO:0000256" key="3">
    <source>
        <dbReference type="ARBA" id="ARBA00022475"/>
    </source>
</evidence>
<evidence type="ECO:0000256" key="1">
    <source>
        <dbReference type="ARBA" id="ARBA00004141"/>
    </source>
</evidence>
<evidence type="ECO:0000256" key="5">
    <source>
        <dbReference type="ARBA" id="ARBA00022989"/>
    </source>
</evidence>
<name>A0A0H3A813_NITV4</name>
<dbReference type="InterPro" id="IPR004776">
    <property type="entry name" value="Mem_transp_PIN-like"/>
</dbReference>
<feature type="transmembrane region" description="Helical" evidence="7">
    <location>
        <begin position="33"/>
        <end position="53"/>
    </location>
</feature>
<keyword evidence="5 7" id="KW-1133">Transmembrane helix</keyword>
<reference evidence="9" key="1">
    <citation type="journal article" date="2009" name="Environ. Microbiol.">
        <title>Contribution of mobile genetic elements to Desulfovibrio vulgaris genome plasticity.</title>
        <authorList>
            <person name="Walker C.B."/>
            <person name="Stolyar S."/>
            <person name="Chivian D."/>
            <person name="Pinel N."/>
            <person name="Gabster J.A."/>
            <person name="Dehal P.S."/>
            <person name="He Z."/>
            <person name="Yang Z.K."/>
            <person name="Yen H.C."/>
            <person name="Zhou J."/>
            <person name="Wall J.D."/>
            <person name="Hazen T.C."/>
            <person name="Arkin A.P."/>
            <person name="Stahl D.A."/>
        </authorList>
    </citation>
    <scope>NUCLEOTIDE SEQUENCE [LARGE SCALE GENOMIC DNA]</scope>
    <source>
        <strain evidence="9">DP4</strain>
    </source>
</reference>
<gene>
    <name evidence="8" type="ordered locus">Dvul_1673</name>
</gene>
<feature type="transmembrane region" description="Helical" evidence="7">
    <location>
        <begin position="165"/>
        <end position="189"/>
    </location>
</feature>
<protein>
    <submittedName>
        <fullName evidence="8">Auxin Efflux Carrier</fullName>
    </submittedName>
</protein>
<keyword evidence="3" id="KW-1003">Cell membrane</keyword>
<keyword evidence="6 7" id="KW-0472">Membrane</keyword>
<evidence type="ECO:0000256" key="2">
    <source>
        <dbReference type="ARBA" id="ARBA00022448"/>
    </source>
</evidence>
<dbReference type="RefSeq" id="WP_010938694.1">
    <property type="nucleotide sequence ID" value="NC_008751.1"/>
</dbReference>
<feature type="transmembrane region" description="Helical" evidence="7">
    <location>
        <begin position="6"/>
        <end position="21"/>
    </location>
</feature>
<dbReference type="PANTHER" id="PTHR36838">
    <property type="entry name" value="AUXIN EFFLUX CARRIER FAMILY PROTEIN"/>
    <property type="match status" value="1"/>
</dbReference>
<dbReference type="PANTHER" id="PTHR36838:SF3">
    <property type="entry name" value="TRANSPORTER AUXIN EFFLUX CARRIER EC FAMILY"/>
    <property type="match status" value="1"/>
</dbReference>
<accession>A0A0H3A813</accession>
<dbReference type="HOGENOM" id="CLU_056175_2_1_7"/>
<proteinExistence type="predicted"/>
<dbReference type="Proteomes" id="UP000009173">
    <property type="component" value="Chromosome"/>
</dbReference>
<evidence type="ECO:0000313" key="9">
    <source>
        <dbReference type="Proteomes" id="UP000009173"/>
    </source>
</evidence>
<evidence type="ECO:0000256" key="7">
    <source>
        <dbReference type="SAM" id="Phobius"/>
    </source>
</evidence>
<comment type="subcellular location">
    <subcellularLocation>
        <location evidence="1">Membrane</location>
        <topology evidence="1">Multi-pass membrane protein</topology>
    </subcellularLocation>
</comment>
<dbReference type="GO" id="GO:0055085">
    <property type="term" value="P:transmembrane transport"/>
    <property type="evidence" value="ECO:0007669"/>
    <property type="project" value="InterPro"/>
</dbReference>
<dbReference type="KEGG" id="dvl:Dvul_1673"/>
<keyword evidence="4 7" id="KW-0812">Transmembrane</keyword>
<feature type="transmembrane region" description="Helical" evidence="7">
    <location>
        <begin position="295"/>
        <end position="315"/>
    </location>
</feature>
<dbReference type="AlphaFoldDB" id="A0A0H3A813"/>
<evidence type="ECO:0000256" key="4">
    <source>
        <dbReference type="ARBA" id="ARBA00022692"/>
    </source>
</evidence>
<keyword evidence="2" id="KW-0813">Transport</keyword>
<organism evidence="8 9">
    <name type="scientific">Nitratidesulfovibrio vulgaris (strain DP4)</name>
    <name type="common">Desulfovibrio vulgaris</name>
    <dbReference type="NCBI Taxonomy" id="391774"/>
    <lineage>
        <taxon>Bacteria</taxon>
        <taxon>Pseudomonadati</taxon>
        <taxon>Thermodesulfobacteriota</taxon>
        <taxon>Desulfovibrionia</taxon>
        <taxon>Desulfovibrionales</taxon>
        <taxon>Desulfovibrionaceae</taxon>
        <taxon>Nitratidesulfovibrio</taxon>
    </lineage>
</organism>
<feature type="transmembrane region" description="Helical" evidence="7">
    <location>
        <begin position="263"/>
        <end position="283"/>
    </location>
</feature>